<protein>
    <recommendedName>
        <fullName evidence="3">DUF3240 domain-containing protein</fullName>
    </recommendedName>
</protein>
<keyword evidence="2" id="KW-1185">Reference proteome</keyword>
<dbReference type="Pfam" id="PF11582">
    <property type="entry name" value="DUF3240"/>
    <property type="match status" value="1"/>
</dbReference>
<evidence type="ECO:0000313" key="1">
    <source>
        <dbReference type="EMBL" id="SEK33962.1"/>
    </source>
</evidence>
<proteinExistence type="predicted"/>
<dbReference type="OrthoDB" id="8537254at2"/>
<evidence type="ECO:0008006" key="3">
    <source>
        <dbReference type="Google" id="ProtNLM"/>
    </source>
</evidence>
<evidence type="ECO:0000313" key="2">
    <source>
        <dbReference type="Proteomes" id="UP000199256"/>
    </source>
</evidence>
<dbReference type="Proteomes" id="UP000199256">
    <property type="component" value="Unassembled WGS sequence"/>
</dbReference>
<dbReference type="InterPro" id="IPR015867">
    <property type="entry name" value="N-reg_PII/ATP_PRibTrfase_C"/>
</dbReference>
<organism evidence="1 2">
    <name type="scientific">Ectothiorhodospira marina</name>
    <dbReference type="NCBI Taxonomy" id="1396821"/>
    <lineage>
        <taxon>Bacteria</taxon>
        <taxon>Pseudomonadati</taxon>
        <taxon>Pseudomonadota</taxon>
        <taxon>Gammaproteobacteria</taxon>
        <taxon>Chromatiales</taxon>
        <taxon>Ectothiorhodospiraceae</taxon>
        <taxon>Ectothiorhodospira</taxon>
    </lineage>
</organism>
<dbReference type="Gene3D" id="3.30.70.120">
    <property type="match status" value="1"/>
</dbReference>
<accession>A0A1H7GAW4</accession>
<dbReference type="AlphaFoldDB" id="A0A1H7GAW4"/>
<dbReference type="STRING" id="1396821.SAMN05444515_101455"/>
<dbReference type="InterPro" id="IPR011322">
    <property type="entry name" value="N-reg_PII-like_a/b"/>
</dbReference>
<dbReference type="SUPFAM" id="SSF54913">
    <property type="entry name" value="GlnB-like"/>
    <property type="match status" value="1"/>
</dbReference>
<dbReference type="RefSeq" id="WP_090250276.1">
    <property type="nucleotide sequence ID" value="NZ_FOAA01000001.1"/>
</dbReference>
<dbReference type="EMBL" id="FOAA01000001">
    <property type="protein sequence ID" value="SEK33962.1"/>
    <property type="molecule type" value="Genomic_DNA"/>
</dbReference>
<name>A0A1H7GAW4_9GAMM</name>
<dbReference type="InterPro" id="IPR021634">
    <property type="entry name" value="DUF3240"/>
</dbReference>
<sequence length="99" mass="10797">MTYQLLYLVMPPQTADLVTEWLLDRPDVPGFTSVPAAGHGSSEHSMTVAEQVAGYTAKTLLLIHLPPEASQSVLDDLGKDFSGSGIHHWRVPVMDQGRL</sequence>
<reference evidence="2" key="1">
    <citation type="submission" date="2016-10" db="EMBL/GenBank/DDBJ databases">
        <authorList>
            <person name="Varghese N."/>
            <person name="Submissions S."/>
        </authorList>
    </citation>
    <scope>NUCLEOTIDE SEQUENCE [LARGE SCALE GENOMIC DNA]</scope>
    <source>
        <strain evidence="2">DSM 241</strain>
    </source>
</reference>
<gene>
    <name evidence="1" type="ORF">SAMN05444515_101455</name>
</gene>